<dbReference type="InterPro" id="IPR036844">
    <property type="entry name" value="Hint_dom_sf"/>
</dbReference>
<dbReference type="Gene3D" id="2.170.16.10">
    <property type="entry name" value="Hedgehog/Intein (Hint) domain"/>
    <property type="match status" value="1"/>
</dbReference>
<dbReference type="InterPro" id="IPR049804">
    <property type="entry name" value="Choice_anch_L"/>
</dbReference>
<accession>A0ABZ2HJ86</accession>
<feature type="domain" description="Hedgehog/Intein (Hint)" evidence="2">
    <location>
        <begin position="335"/>
        <end position="472"/>
    </location>
</feature>
<proteinExistence type="predicted"/>
<dbReference type="Proteomes" id="UP001364156">
    <property type="component" value="Chromosome"/>
</dbReference>
<feature type="compositionally biased region" description="Low complexity" evidence="1">
    <location>
        <begin position="73"/>
        <end position="95"/>
    </location>
</feature>
<dbReference type="EMBL" id="CP146069">
    <property type="protein sequence ID" value="WWR46427.1"/>
    <property type="molecule type" value="Genomic_DNA"/>
</dbReference>
<dbReference type="Pfam" id="PF13403">
    <property type="entry name" value="Hint_2"/>
    <property type="match status" value="1"/>
</dbReference>
<protein>
    <submittedName>
        <fullName evidence="3">Hint domain-containing protein</fullName>
    </submittedName>
</protein>
<dbReference type="SUPFAM" id="SSF51294">
    <property type="entry name" value="Hedgehog/intein (Hint) domain"/>
    <property type="match status" value="1"/>
</dbReference>
<keyword evidence="4" id="KW-1185">Reference proteome</keyword>
<sequence length="524" mass="55900">MVAGVELPVNRFATADQMAQTIFGDGVNIISASYTGDRDSSGIYTNGDAIAPGVTPGDTGVLFSTGDLRGFTNNNASQSNLNTNTTTGSSGPNNNPDFNAAAGANTFDASFLDVDFTATGNVMTMQFVFASEEFPEFANGAFQDFVGVWINGTQVPLGIGDGDIDPNNLNAGSNANVFIDNTADQFNTEMDGFTLTMTLTIPLVDGVNSLRIGIADVADNNFDSTLLIAADSAQTTLVALDDSANLFPTGSRTIDLLGNDINGTGGTLSISLINGQTIPPSGDVILPSGQTVQVNGDGTITVLGDGDVEEVNFTYEVTSTTGDTDIGFVTLNSVPCFVEGTHILCERGDVPVEDLQPDDLVLTRDEGFQPLRWVGSRTVEGTANFAPIRIAAGTFGDHKELWVSPLHRVLIRDSLAELLFGDSEVLVAAKDLVNDHSVRRSEMPSVTYFHLLFDRHQVIVSEGLATESFMPGPQIHDSFEDEIVREICDLFPEMNPETTDGYSAAARRMLRSYEAQLLAQKWVA</sequence>
<reference evidence="3 4" key="1">
    <citation type="submission" date="2023-10" db="EMBL/GenBank/DDBJ databases">
        <title>Roseovarius strain S88 nov., isolated from a marine algae.</title>
        <authorList>
            <person name="Lee M.W."/>
            <person name="Lee J.K."/>
            <person name="Kim J.M."/>
            <person name="Choi D.G."/>
            <person name="Baek J.H."/>
            <person name="Bayburt H."/>
            <person name="Jung J.J."/>
            <person name="Han D.M."/>
            <person name="Jeon C.O."/>
        </authorList>
    </citation>
    <scope>NUCLEOTIDE SEQUENCE [LARGE SCALE GENOMIC DNA]</scope>
    <source>
        <strain evidence="3 4">S88</strain>
    </source>
</reference>
<evidence type="ECO:0000259" key="2">
    <source>
        <dbReference type="Pfam" id="PF13403"/>
    </source>
</evidence>
<dbReference type="RefSeq" id="WP_338549285.1">
    <property type="nucleotide sequence ID" value="NZ_CP146069.1"/>
</dbReference>
<dbReference type="InterPro" id="IPR028992">
    <property type="entry name" value="Hedgehog/Intein_dom"/>
</dbReference>
<feature type="region of interest" description="Disordered" evidence="1">
    <location>
        <begin position="73"/>
        <end position="99"/>
    </location>
</feature>
<evidence type="ECO:0000256" key="1">
    <source>
        <dbReference type="SAM" id="MobiDB-lite"/>
    </source>
</evidence>
<evidence type="ECO:0000313" key="3">
    <source>
        <dbReference type="EMBL" id="WWR46427.1"/>
    </source>
</evidence>
<gene>
    <name evidence="3" type="ORF">RZ517_16905</name>
</gene>
<dbReference type="NCBIfam" id="NF038133">
    <property type="entry name" value="choice_anch_L"/>
    <property type="match status" value="1"/>
</dbReference>
<evidence type="ECO:0000313" key="4">
    <source>
        <dbReference type="Proteomes" id="UP001364156"/>
    </source>
</evidence>
<name>A0ABZ2HJ86_9RHOB</name>
<organism evidence="3 4">
    <name type="scientific">Roseovarius phycicola</name>
    <dbReference type="NCBI Taxonomy" id="3080976"/>
    <lineage>
        <taxon>Bacteria</taxon>
        <taxon>Pseudomonadati</taxon>
        <taxon>Pseudomonadota</taxon>
        <taxon>Alphaproteobacteria</taxon>
        <taxon>Rhodobacterales</taxon>
        <taxon>Roseobacteraceae</taxon>
        <taxon>Roseovarius</taxon>
    </lineage>
</organism>